<dbReference type="HOGENOM" id="CLU_007127_0_2_4"/>
<keyword evidence="14" id="KW-1185">Reference proteome</keyword>
<name>W8WTZ1_CASD6</name>
<keyword evidence="5 12" id="KW-0812">Transmembrane</keyword>
<gene>
    <name evidence="13" type="ORF">BN940_02666</name>
</gene>
<dbReference type="GO" id="GO:0000287">
    <property type="term" value="F:magnesium ion binding"/>
    <property type="evidence" value="ECO:0007669"/>
    <property type="project" value="TreeGrafter"/>
</dbReference>
<feature type="transmembrane region" description="Helical" evidence="12">
    <location>
        <begin position="333"/>
        <end position="351"/>
    </location>
</feature>
<dbReference type="GO" id="GO:0050897">
    <property type="term" value="F:cobalt ion binding"/>
    <property type="evidence" value="ECO:0007669"/>
    <property type="project" value="TreeGrafter"/>
</dbReference>
<dbReference type="SUPFAM" id="SSF143865">
    <property type="entry name" value="CorA soluble domain-like"/>
    <property type="match status" value="1"/>
</dbReference>
<evidence type="ECO:0000256" key="8">
    <source>
        <dbReference type="ARBA" id="ARBA00023065"/>
    </source>
</evidence>
<dbReference type="GO" id="GO:0015087">
    <property type="term" value="F:cobalt ion transmembrane transporter activity"/>
    <property type="evidence" value="ECO:0007669"/>
    <property type="project" value="TreeGrafter"/>
</dbReference>
<dbReference type="Pfam" id="PF01544">
    <property type="entry name" value="CorA"/>
    <property type="match status" value="1"/>
</dbReference>
<dbReference type="EMBL" id="HG916765">
    <property type="protein sequence ID" value="CDM23009.1"/>
    <property type="molecule type" value="Genomic_DNA"/>
</dbReference>
<accession>W8WTZ1</accession>
<evidence type="ECO:0000256" key="5">
    <source>
        <dbReference type="ARBA" id="ARBA00022692"/>
    </source>
</evidence>
<dbReference type="SUPFAM" id="SSF144083">
    <property type="entry name" value="Magnesium transport protein CorA, transmembrane region"/>
    <property type="match status" value="1"/>
</dbReference>
<comment type="similarity">
    <text evidence="2">Belongs to the CorA metal ion transporter (MIT) (TC 1.A.35) family.</text>
</comment>
<dbReference type="InterPro" id="IPR002523">
    <property type="entry name" value="MgTranspt_CorA/ZnTranspt_ZntB"/>
</dbReference>
<evidence type="ECO:0000256" key="11">
    <source>
        <dbReference type="ARBA" id="ARBA00045497"/>
    </source>
</evidence>
<comment type="function">
    <text evidence="11">Mediates influx of magnesium ions. Alternates between open and closed states. Activated by low cytoplasmic Mg(2+) levels. Inactive when cytoplasmic Mg(2+) levels are high.</text>
</comment>
<protein>
    <submittedName>
        <fullName evidence="13">Magnesium and cobalt transport protein CorA</fullName>
    </submittedName>
</protein>
<keyword evidence="7 12" id="KW-1133">Transmembrane helix</keyword>
<keyword evidence="9 12" id="KW-0472">Membrane</keyword>
<dbReference type="InterPro" id="IPR045861">
    <property type="entry name" value="CorA_cytoplasmic_dom"/>
</dbReference>
<evidence type="ECO:0000256" key="2">
    <source>
        <dbReference type="ARBA" id="ARBA00009765"/>
    </source>
</evidence>
<sequence>MNPPTPADEAAARPPSDAGAAAADAADTAGARLEAAFRHAAVASTLYLPGQPDRDVGLAELGTAAAGSGLLWVGLKEPDEALVRDVGRRLGLPGRAIEEIISPHRRPKIIEYDQLTLVVVVTVEIVQDRPGFGDTQLLIGPGYLLTIRRHAEGSYRELRNQLAESPEFLSRGSDYVASTLLDLLADRYVEALDHMEGRVENVEHQFLLRGFREMDIRRLYRLRRDLLRMQTAIAPLVEICRRLARVDMRNIGSDSRAYFNEVADRIQRIVESIAGLREALAFAFEASMMISQMQQTDITRKLAAWAAILAVPTAVAGIYGMNFNHMPELGWTYGYPAMLAGTGAVCGLLYWKFRRIKWL</sequence>
<dbReference type="STRING" id="1437824.BN940_02666"/>
<dbReference type="CDD" id="cd12830">
    <property type="entry name" value="MtCorA-like"/>
    <property type="match status" value="1"/>
</dbReference>
<evidence type="ECO:0000256" key="7">
    <source>
        <dbReference type="ARBA" id="ARBA00022989"/>
    </source>
</evidence>
<dbReference type="RefSeq" id="WP_084330468.1">
    <property type="nucleotide sequence ID" value="NZ_HG916765.1"/>
</dbReference>
<dbReference type="KEGG" id="cdn:BN940_02666"/>
<keyword evidence="3" id="KW-0813">Transport</keyword>
<evidence type="ECO:0000256" key="12">
    <source>
        <dbReference type="SAM" id="Phobius"/>
    </source>
</evidence>
<dbReference type="GO" id="GO:0015095">
    <property type="term" value="F:magnesium ion transmembrane transporter activity"/>
    <property type="evidence" value="ECO:0007669"/>
    <property type="project" value="TreeGrafter"/>
</dbReference>
<dbReference type="PANTHER" id="PTHR46494">
    <property type="entry name" value="CORA FAMILY METAL ION TRANSPORTER (EUROFUNG)"/>
    <property type="match status" value="1"/>
</dbReference>
<dbReference type="eggNOG" id="COG0598">
    <property type="taxonomic scope" value="Bacteria"/>
</dbReference>
<keyword evidence="4" id="KW-1003">Cell membrane</keyword>
<evidence type="ECO:0000313" key="13">
    <source>
        <dbReference type="EMBL" id="CDM23009.1"/>
    </source>
</evidence>
<dbReference type="PANTHER" id="PTHR46494:SF1">
    <property type="entry name" value="CORA FAMILY METAL ION TRANSPORTER (EUROFUNG)"/>
    <property type="match status" value="1"/>
</dbReference>
<evidence type="ECO:0000256" key="10">
    <source>
        <dbReference type="ARBA" id="ARBA00034269"/>
    </source>
</evidence>
<dbReference type="Gene3D" id="3.30.460.20">
    <property type="entry name" value="CorA soluble domain-like"/>
    <property type="match status" value="1"/>
</dbReference>
<reference evidence="13 14" key="1">
    <citation type="journal article" date="2014" name="BMC Microbiol.">
        <title>The oxygen-independent metabolism of cyclic monoterpenes in Castellaniella defragrans 65Phen.</title>
        <authorList>
            <person name="Petasch J."/>
            <person name="Disch E.M."/>
            <person name="Markert S."/>
            <person name="Becher D."/>
            <person name="Schweder T."/>
            <person name="Huttel B."/>
            <person name="Reinhardt R."/>
            <person name="Harder J."/>
        </authorList>
    </citation>
    <scope>NUCLEOTIDE SEQUENCE [LARGE SCALE GENOMIC DNA]</scope>
    <source>
        <strain evidence="13">65Phen</strain>
    </source>
</reference>
<dbReference type="Gene3D" id="1.20.58.340">
    <property type="entry name" value="Magnesium transport protein CorA, transmembrane region"/>
    <property type="match status" value="2"/>
</dbReference>
<evidence type="ECO:0000256" key="9">
    <source>
        <dbReference type="ARBA" id="ARBA00023136"/>
    </source>
</evidence>
<dbReference type="GO" id="GO:0005886">
    <property type="term" value="C:plasma membrane"/>
    <property type="evidence" value="ECO:0007669"/>
    <property type="project" value="UniProtKB-SubCell"/>
</dbReference>
<proteinExistence type="inferred from homology"/>
<evidence type="ECO:0000313" key="14">
    <source>
        <dbReference type="Proteomes" id="UP000019805"/>
    </source>
</evidence>
<comment type="subcellular location">
    <subcellularLocation>
        <location evidence="1">Cell membrane</location>
        <topology evidence="1">Multi-pass membrane protein</topology>
    </subcellularLocation>
</comment>
<keyword evidence="8" id="KW-0406">Ion transport</keyword>
<feature type="transmembrane region" description="Helical" evidence="12">
    <location>
        <begin position="302"/>
        <end position="321"/>
    </location>
</feature>
<keyword evidence="6" id="KW-0460">Magnesium</keyword>
<evidence type="ECO:0000256" key="6">
    <source>
        <dbReference type="ARBA" id="ARBA00022842"/>
    </source>
</evidence>
<dbReference type="PATRIC" id="fig|1437824.5.peg.529"/>
<dbReference type="FunFam" id="1.20.58.340:FF:000004">
    <property type="entry name" value="Magnesium transport protein CorA"/>
    <property type="match status" value="1"/>
</dbReference>
<comment type="catalytic activity">
    <reaction evidence="10">
        <text>Mg(2+)(in) = Mg(2+)(out)</text>
        <dbReference type="Rhea" id="RHEA:29827"/>
        <dbReference type="ChEBI" id="CHEBI:18420"/>
    </reaction>
</comment>
<evidence type="ECO:0000256" key="4">
    <source>
        <dbReference type="ARBA" id="ARBA00022475"/>
    </source>
</evidence>
<evidence type="ECO:0000256" key="3">
    <source>
        <dbReference type="ARBA" id="ARBA00022448"/>
    </source>
</evidence>
<dbReference type="OrthoDB" id="9803416at2"/>
<organism evidence="13 14">
    <name type="scientific">Castellaniella defragrans (strain DSM 12143 / CCUG 39792 / 65Phen)</name>
    <name type="common">Alcaligenes defragrans</name>
    <dbReference type="NCBI Taxonomy" id="1437824"/>
    <lineage>
        <taxon>Bacteria</taxon>
        <taxon>Pseudomonadati</taxon>
        <taxon>Pseudomonadota</taxon>
        <taxon>Betaproteobacteria</taxon>
        <taxon>Burkholderiales</taxon>
        <taxon>Alcaligenaceae</taxon>
        <taxon>Castellaniella</taxon>
    </lineage>
</organism>
<evidence type="ECO:0000256" key="1">
    <source>
        <dbReference type="ARBA" id="ARBA00004651"/>
    </source>
</evidence>
<dbReference type="Proteomes" id="UP000019805">
    <property type="component" value="Chromosome"/>
</dbReference>
<dbReference type="AlphaFoldDB" id="W8WTZ1"/>
<dbReference type="InterPro" id="IPR045863">
    <property type="entry name" value="CorA_TM1_TM2"/>
</dbReference>